<keyword evidence="1" id="KW-0732">Signal</keyword>
<sequence length="179" mass="19870">VFRKMRFALSLLLLSFVYTSVSSLNATFFKEKLAKASLSDAQIEQIAEKFNKAAKPKQAINNIVKSLPKKVRAEVKKVLNKINDANSYIDGMFKQTIDEAKKVVNSTVIKQFESIKDSHDDAFKANFAVAQASLIKAASKMVDNSTLTQLKTALNSPLAKIGNDTKGLDKLKSFITYFQ</sequence>
<feature type="chain" id="PRO_5043372074" description="SXP/RAL-2 family protein Ani s 5-like cation-binding domain-containing protein" evidence="1">
    <location>
        <begin position="24"/>
        <end position="179"/>
    </location>
</feature>
<protein>
    <recommendedName>
        <fullName evidence="4">SXP/RAL-2 family protein Ani s 5-like cation-binding domain-containing protein</fullName>
    </recommendedName>
</protein>
<name>A0AAV5VEP7_9BILA</name>
<feature type="signal peptide" evidence="1">
    <location>
        <begin position="1"/>
        <end position="23"/>
    </location>
</feature>
<evidence type="ECO:0000313" key="2">
    <source>
        <dbReference type="EMBL" id="GMT16693.1"/>
    </source>
</evidence>
<dbReference type="EMBL" id="BTSY01000002">
    <property type="protein sequence ID" value="GMT16693.1"/>
    <property type="molecule type" value="Genomic_DNA"/>
</dbReference>
<proteinExistence type="predicted"/>
<evidence type="ECO:0000313" key="3">
    <source>
        <dbReference type="Proteomes" id="UP001432322"/>
    </source>
</evidence>
<accession>A0AAV5VEP7</accession>
<organism evidence="2 3">
    <name type="scientific">Pristionchus fissidentatus</name>
    <dbReference type="NCBI Taxonomy" id="1538716"/>
    <lineage>
        <taxon>Eukaryota</taxon>
        <taxon>Metazoa</taxon>
        <taxon>Ecdysozoa</taxon>
        <taxon>Nematoda</taxon>
        <taxon>Chromadorea</taxon>
        <taxon>Rhabditida</taxon>
        <taxon>Rhabditina</taxon>
        <taxon>Diplogasteromorpha</taxon>
        <taxon>Diplogasteroidea</taxon>
        <taxon>Neodiplogasteridae</taxon>
        <taxon>Pristionchus</taxon>
    </lineage>
</organism>
<dbReference type="AlphaFoldDB" id="A0AAV5VEP7"/>
<evidence type="ECO:0000256" key="1">
    <source>
        <dbReference type="SAM" id="SignalP"/>
    </source>
</evidence>
<feature type="non-terminal residue" evidence="2">
    <location>
        <position position="1"/>
    </location>
</feature>
<gene>
    <name evidence="2" type="ORF">PFISCL1PPCAC_7990</name>
</gene>
<comment type="caution">
    <text evidence="2">The sequence shown here is derived from an EMBL/GenBank/DDBJ whole genome shotgun (WGS) entry which is preliminary data.</text>
</comment>
<evidence type="ECO:0008006" key="4">
    <source>
        <dbReference type="Google" id="ProtNLM"/>
    </source>
</evidence>
<dbReference type="Proteomes" id="UP001432322">
    <property type="component" value="Unassembled WGS sequence"/>
</dbReference>
<keyword evidence="3" id="KW-1185">Reference proteome</keyword>
<reference evidence="2" key="1">
    <citation type="submission" date="2023-10" db="EMBL/GenBank/DDBJ databases">
        <title>Genome assembly of Pristionchus species.</title>
        <authorList>
            <person name="Yoshida K."/>
            <person name="Sommer R.J."/>
        </authorList>
    </citation>
    <scope>NUCLEOTIDE SEQUENCE</scope>
    <source>
        <strain evidence="2">RS5133</strain>
    </source>
</reference>